<evidence type="ECO:0000313" key="8">
    <source>
        <dbReference type="EMBL" id="KAL0272463.1"/>
    </source>
</evidence>
<feature type="transmembrane region" description="Helical" evidence="7">
    <location>
        <begin position="64"/>
        <end position="87"/>
    </location>
</feature>
<dbReference type="EMBL" id="JARGDH010000003">
    <property type="protein sequence ID" value="KAL0272463.1"/>
    <property type="molecule type" value="Genomic_DNA"/>
</dbReference>
<accession>A0AAW2HSY2</accession>
<dbReference type="AlphaFoldDB" id="A0AAW2HSY2"/>
<keyword evidence="4 7" id="KW-1133">Transmembrane helix</keyword>
<comment type="similarity">
    <text evidence="2 7">Belongs to the tetraspanin (TM4SF) family.</text>
</comment>
<feature type="transmembrane region" description="Helical" evidence="7">
    <location>
        <begin position="33"/>
        <end position="57"/>
    </location>
</feature>
<dbReference type="PIRSF" id="PIRSF002419">
    <property type="entry name" value="Tetraspanin"/>
    <property type="match status" value="1"/>
</dbReference>
<sequence>MLQVSGVGLIIAGAVLLRDVDDFGNFLGNETTAPPIVLIVVGVIVFVIAFFGCCGAIRESYNMLMAFAFLLLIIFIIELAVGIAAAVNKETAKEKMKEAMRSSKNSFDGMNEEHRKIWAQLQSKLECCGVDGPDDWKTGPGNLGSYYPESCCQGATESSRDGLCGPSKEYVYSDGCFDKLSMRLREGSIIVMGVGIGIAMIELAGIVLACLLASAIKKESEDEEKE</sequence>
<dbReference type="InterPro" id="IPR008952">
    <property type="entry name" value="Tetraspanin_EC2_sf"/>
</dbReference>
<keyword evidence="5 7" id="KW-0472">Membrane</keyword>
<comment type="caution">
    <text evidence="7">Lacks conserved residue(s) required for the propagation of feature annotation.</text>
</comment>
<comment type="caution">
    <text evidence="8">The sequence shown here is derived from an EMBL/GenBank/DDBJ whole genome shotgun (WGS) entry which is preliminary data.</text>
</comment>
<evidence type="ECO:0000256" key="3">
    <source>
        <dbReference type="ARBA" id="ARBA00022692"/>
    </source>
</evidence>
<protein>
    <recommendedName>
        <fullName evidence="7">Tetraspanin</fullName>
    </recommendedName>
</protein>
<dbReference type="InterPro" id="IPR000301">
    <property type="entry name" value="Tetraspanin_animals"/>
</dbReference>
<evidence type="ECO:0000256" key="7">
    <source>
        <dbReference type="RuleBase" id="RU361218"/>
    </source>
</evidence>
<reference evidence="8" key="1">
    <citation type="journal article" date="2024" name="Gigascience">
        <title>Chromosome-level genome of the poultry shaft louse Menopon gallinae provides insight into the host-switching and adaptive evolution of parasitic lice.</title>
        <authorList>
            <person name="Xu Y."/>
            <person name="Ma L."/>
            <person name="Liu S."/>
            <person name="Liang Y."/>
            <person name="Liu Q."/>
            <person name="He Z."/>
            <person name="Tian L."/>
            <person name="Duan Y."/>
            <person name="Cai W."/>
            <person name="Li H."/>
            <person name="Song F."/>
        </authorList>
    </citation>
    <scope>NUCLEOTIDE SEQUENCE</scope>
    <source>
        <strain evidence="8">Cailab_2023a</strain>
    </source>
</reference>
<dbReference type="CDD" id="cd03127">
    <property type="entry name" value="tetraspanin_LEL"/>
    <property type="match status" value="1"/>
</dbReference>
<evidence type="ECO:0000256" key="2">
    <source>
        <dbReference type="ARBA" id="ARBA00006840"/>
    </source>
</evidence>
<feature type="transmembrane region" description="Helical" evidence="7">
    <location>
        <begin position="189"/>
        <end position="216"/>
    </location>
</feature>
<evidence type="ECO:0000256" key="4">
    <source>
        <dbReference type="ARBA" id="ARBA00022989"/>
    </source>
</evidence>
<name>A0AAW2HSY2_9NEOP</name>
<dbReference type="PANTHER" id="PTHR19282">
    <property type="entry name" value="TETRASPANIN"/>
    <property type="match status" value="1"/>
</dbReference>
<dbReference type="SUPFAM" id="SSF48652">
    <property type="entry name" value="Tetraspanin"/>
    <property type="match status" value="1"/>
</dbReference>
<comment type="subcellular location">
    <subcellularLocation>
        <location evidence="1 7">Membrane</location>
        <topology evidence="1 7">Multi-pass membrane protein</topology>
    </subcellularLocation>
</comment>
<keyword evidence="6" id="KW-1015">Disulfide bond</keyword>
<dbReference type="PROSITE" id="PS00421">
    <property type="entry name" value="TM4_1"/>
    <property type="match status" value="1"/>
</dbReference>
<feature type="disulfide bond" evidence="6">
    <location>
        <begin position="128"/>
        <end position="152"/>
    </location>
</feature>
<dbReference type="InterPro" id="IPR018503">
    <property type="entry name" value="Tetraspanin_CS"/>
</dbReference>
<dbReference type="Pfam" id="PF00335">
    <property type="entry name" value="Tetraspanin"/>
    <property type="match status" value="1"/>
</dbReference>
<dbReference type="Gene3D" id="1.10.1450.10">
    <property type="entry name" value="Tetraspanin"/>
    <property type="match status" value="1"/>
</dbReference>
<dbReference type="GO" id="GO:0005886">
    <property type="term" value="C:plasma membrane"/>
    <property type="evidence" value="ECO:0007669"/>
    <property type="project" value="TreeGrafter"/>
</dbReference>
<organism evidence="8">
    <name type="scientific">Menopon gallinae</name>
    <name type="common">poultry shaft louse</name>
    <dbReference type="NCBI Taxonomy" id="328185"/>
    <lineage>
        <taxon>Eukaryota</taxon>
        <taxon>Metazoa</taxon>
        <taxon>Ecdysozoa</taxon>
        <taxon>Arthropoda</taxon>
        <taxon>Hexapoda</taxon>
        <taxon>Insecta</taxon>
        <taxon>Pterygota</taxon>
        <taxon>Neoptera</taxon>
        <taxon>Paraneoptera</taxon>
        <taxon>Psocodea</taxon>
        <taxon>Troctomorpha</taxon>
        <taxon>Phthiraptera</taxon>
        <taxon>Amblycera</taxon>
        <taxon>Menoponidae</taxon>
        <taxon>Menopon</taxon>
    </lineage>
</organism>
<gene>
    <name evidence="8" type="ORF">PYX00_005420</name>
</gene>
<proteinExistence type="inferred from homology"/>
<dbReference type="InterPro" id="IPR018499">
    <property type="entry name" value="Tetraspanin/Peripherin"/>
</dbReference>
<keyword evidence="3 7" id="KW-0812">Transmembrane</keyword>
<evidence type="ECO:0000256" key="1">
    <source>
        <dbReference type="ARBA" id="ARBA00004141"/>
    </source>
</evidence>
<dbReference type="PANTHER" id="PTHR19282:SF273">
    <property type="entry name" value="TETRASPANIN"/>
    <property type="match status" value="1"/>
</dbReference>
<dbReference type="PRINTS" id="PR00259">
    <property type="entry name" value="TMFOUR"/>
</dbReference>
<evidence type="ECO:0000256" key="5">
    <source>
        <dbReference type="ARBA" id="ARBA00023136"/>
    </source>
</evidence>
<evidence type="ECO:0000256" key="6">
    <source>
        <dbReference type="PIRSR" id="PIRSR002419-1"/>
    </source>
</evidence>